<dbReference type="Pfam" id="PF00239">
    <property type="entry name" value="Resolvase"/>
    <property type="match status" value="1"/>
</dbReference>
<keyword evidence="1" id="KW-0238">DNA-binding</keyword>
<keyword evidence="6" id="KW-1185">Reference proteome</keyword>
<dbReference type="SUPFAM" id="SSF53041">
    <property type="entry name" value="Resolvase-like"/>
    <property type="match status" value="1"/>
</dbReference>
<evidence type="ECO:0000256" key="2">
    <source>
        <dbReference type="ARBA" id="ARBA00023172"/>
    </source>
</evidence>
<evidence type="ECO:0000256" key="3">
    <source>
        <dbReference type="SAM" id="Coils"/>
    </source>
</evidence>
<dbReference type="InterPro" id="IPR011109">
    <property type="entry name" value="DNA_bind_recombinase_dom"/>
</dbReference>
<feature type="coiled-coil region" evidence="3">
    <location>
        <begin position="371"/>
        <end position="439"/>
    </location>
</feature>
<evidence type="ECO:0000259" key="4">
    <source>
        <dbReference type="PROSITE" id="PS51737"/>
    </source>
</evidence>
<reference evidence="6" key="1">
    <citation type="submission" date="2017-06" db="EMBL/GenBank/DDBJ databases">
        <title>Genome analysis of Fimbriiglobus ruber SP5, the first member of the order Planctomycetales with confirmed chitinolytic capability.</title>
        <authorList>
            <person name="Ravin N.V."/>
            <person name="Rakitin A.L."/>
            <person name="Ivanova A.A."/>
            <person name="Beletsky A.V."/>
            <person name="Kulichevskaya I.S."/>
            <person name="Mardanov A.V."/>
            <person name="Dedysh S.N."/>
        </authorList>
    </citation>
    <scope>NUCLEOTIDE SEQUENCE [LARGE SCALE GENOMIC DNA]</scope>
    <source>
        <strain evidence="6">SP5</strain>
    </source>
</reference>
<protein>
    <submittedName>
        <fullName evidence="5">Recombinase</fullName>
    </submittedName>
</protein>
<dbReference type="EMBL" id="NIDE01000014">
    <property type="protein sequence ID" value="OWK37904.1"/>
    <property type="molecule type" value="Genomic_DNA"/>
</dbReference>
<gene>
    <name evidence="5" type="ORF">FRUB_07024</name>
</gene>
<dbReference type="InterPro" id="IPR050639">
    <property type="entry name" value="SSR_resolvase"/>
</dbReference>
<evidence type="ECO:0000313" key="5">
    <source>
        <dbReference type="EMBL" id="OWK37904.1"/>
    </source>
</evidence>
<dbReference type="PROSITE" id="PS51737">
    <property type="entry name" value="RECOMBINASE_DNA_BIND"/>
    <property type="match status" value="1"/>
</dbReference>
<name>A0A225DE42_9BACT</name>
<comment type="caution">
    <text evidence="5">The sequence shown here is derived from an EMBL/GenBank/DDBJ whole genome shotgun (WGS) entry which is preliminary data.</text>
</comment>
<dbReference type="PANTHER" id="PTHR30461:SF2">
    <property type="entry name" value="SERINE RECOMBINASE PINE-RELATED"/>
    <property type="match status" value="1"/>
</dbReference>
<dbReference type="OrthoDB" id="9791494at2"/>
<dbReference type="AlphaFoldDB" id="A0A225DE42"/>
<dbReference type="Pfam" id="PF07508">
    <property type="entry name" value="Recombinase"/>
    <property type="match status" value="1"/>
</dbReference>
<dbReference type="PANTHER" id="PTHR30461">
    <property type="entry name" value="DNA-INVERTASE FROM LAMBDOID PROPHAGE"/>
    <property type="match status" value="1"/>
</dbReference>
<dbReference type="Gene3D" id="3.90.1750.20">
    <property type="entry name" value="Putative Large Serine Recombinase, Chain B, Domain 2"/>
    <property type="match status" value="1"/>
</dbReference>
<dbReference type="GO" id="GO:0003677">
    <property type="term" value="F:DNA binding"/>
    <property type="evidence" value="ECO:0007669"/>
    <property type="project" value="UniProtKB-KW"/>
</dbReference>
<proteinExistence type="predicted"/>
<dbReference type="InterPro" id="IPR036162">
    <property type="entry name" value="Resolvase-like_N_sf"/>
</dbReference>
<feature type="domain" description="Recombinase" evidence="4">
    <location>
        <begin position="178"/>
        <end position="289"/>
    </location>
</feature>
<dbReference type="GO" id="GO:0000150">
    <property type="term" value="F:DNA strand exchange activity"/>
    <property type="evidence" value="ECO:0007669"/>
    <property type="project" value="InterPro"/>
</dbReference>
<keyword evidence="2" id="KW-0233">DNA recombination</keyword>
<dbReference type="RefSeq" id="WP_088257736.1">
    <property type="nucleotide sequence ID" value="NZ_NIDE01000014.1"/>
</dbReference>
<keyword evidence="3" id="KW-0175">Coiled coil</keyword>
<dbReference type="SMART" id="SM00857">
    <property type="entry name" value="Resolvase"/>
    <property type="match status" value="1"/>
</dbReference>
<dbReference type="CDD" id="cd00338">
    <property type="entry name" value="Ser_Recombinase"/>
    <property type="match status" value="1"/>
</dbReference>
<dbReference type="Gene3D" id="3.40.50.1390">
    <property type="entry name" value="Resolvase, N-terminal catalytic domain"/>
    <property type="match status" value="1"/>
</dbReference>
<dbReference type="Proteomes" id="UP000214646">
    <property type="component" value="Unassembled WGS sequence"/>
</dbReference>
<evidence type="ECO:0000256" key="1">
    <source>
        <dbReference type="ARBA" id="ARBA00023125"/>
    </source>
</evidence>
<organism evidence="5 6">
    <name type="scientific">Fimbriiglobus ruber</name>
    <dbReference type="NCBI Taxonomy" id="1908690"/>
    <lineage>
        <taxon>Bacteria</taxon>
        <taxon>Pseudomonadati</taxon>
        <taxon>Planctomycetota</taxon>
        <taxon>Planctomycetia</taxon>
        <taxon>Gemmatales</taxon>
        <taxon>Gemmataceae</taxon>
        <taxon>Fimbriiglobus</taxon>
    </lineage>
</organism>
<accession>A0A225DE42</accession>
<evidence type="ECO:0000313" key="6">
    <source>
        <dbReference type="Proteomes" id="UP000214646"/>
    </source>
</evidence>
<dbReference type="InterPro" id="IPR038109">
    <property type="entry name" value="DNA_bind_recomb_sf"/>
</dbReference>
<sequence length="570" mass="65298">MTATPDLAYSYMRFSTIDQEEGDTIRRQTAMRDAFVKRHGLELDNKIKLIDRGVKSFRGQNRNDKHALGQFLALVQTGKIRPQSWFIVESLDRLSREDVDEALQLLLSLTNAGIRVVQLLPVEVIYQKPVDAMRLIIGIMEMSRANTESKVKSVRVGEAWEEKWNEARSGKAQTANCPRWLRKVGDSYEPITDRAAAVKLMFELSSDGYGITKIIAKLKEAGHEPFGGGKTWNMSYIGRILTNRAVIGEFQPCREGKPLGVPIENYFTPVIEPGLFARVQDGLKRRSPGRKPKTKHGVNLFQSLLVNAPDHDRIEFKFFTDKRTNSKFARYVNSLAMAGQAEYVSFPVVPFETGILESLREIDPKEVLPQHDQAEQEVTSLAAQYADIETQLAAIEEQLVRGETVGVLVNAAKRLETKKRELSERLTEARRRAENVQSEQWGECQSLCWSIDSAKDQETARMRLRTALRRVVEKIYCVFVRDGIRQIAHCQIHFVGSTKVRHVRMLYRTEHKMPKRTLPMFFRWQTDTQDQGDVSDDVDFSKPDVAQAWVPFFTECCGREHWKRFEKTNV</sequence>
<dbReference type="InterPro" id="IPR006119">
    <property type="entry name" value="Resolv_N"/>
</dbReference>